<evidence type="ECO:0000256" key="3">
    <source>
        <dbReference type="ARBA" id="ARBA00023163"/>
    </source>
</evidence>
<dbReference type="OrthoDB" id="952277at2"/>
<dbReference type="GO" id="GO:0043565">
    <property type="term" value="F:sequence-specific DNA binding"/>
    <property type="evidence" value="ECO:0007669"/>
    <property type="project" value="InterPro"/>
</dbReference>
<dbReference type="RefSeq" id="WP_089356235.1">
    <property type="nucleotide sequence ID" value="NZ_FZPD01000002.1"/>
</dbReference>
<accession>A0A239HTZ3</accession>
<keyword evidence="6" id="KW-1185">Reference proteome</keyword>
<feature type="domain" description="HTH araC/xylS-type" evidence="4">
    <location>
        <begin position="87"/>
        <end position="166"/>
    </location>
</feature>
<reference evidence="5 6" key="1">
    <citation type="submission" date="2017-06" db="EMBL/GenBank/DDBJ databases">
        <authorList>
            <person name="Kim H.J."/>
            <person name="Triplett B.A."/>
        </authorList>
    </citation>
    <scope>NUCLEOTIDE SEQUENCE [LARGE SCALE GENOMIC DNA]</scope>
    <source>
        <strain evidence="5 6">DSM 19307</strain>
    </source>
</reference>
<evidence type="ECO:0000256" key="1">
    <source>
        <dbReference type="ARBA" id="ARBA00023015"/>
    </source>
</evidence>
<dbReference type="EMBL" id="FZPD01000002">
    <property type="protein sequence ID" value="SNS84860.1"/>
    <property type="molecule type" value="Genomic_DNA"/>
</dbReference>
<evidence type="ECO:0000313" key="5">
    <source>
        <dbReference type="EMBL" id="SNS84860.1"/>
    </source>
</evidence>
<protein>
    <submittedName>
        <fullName evidence="5">Transcriptional regulator, AraC family</fullName>
    </submittedName>
</protein>
<gene>
    <name evidence="5" type="ORF">SAMN05421640_1507</name>
</gene>
<dbReference type="PANTHER" id="PTHR43280">
    <property type="entry name" value="ARAC-FAMILY TRANSCRIPTIONAL REGULATOR"/>
    <property type="match status" value="1"/>
</dbReference>
<dbReference type="PROSITE" id="PS01124">
    <property type="entry name" value="HTH_ARAC_FAMILY_2"/>
    <property type="match status" value="1"/>
</dbReference>
<evidence type="ECO:0000256" key="2">
    <source>
        <dbReference type="ARBA" id="ARBA00023125"/>
    </source>
</evidence>
<dbReference type="Pfam" id="PF12833">
    <property type="entry name" value="HTH_18"/>
    <property type="match status" value="1"/>
</dbReference>
<dbReference type="GO" id="GO:0003700">
    <property type="term" value="F:DNA-binding transcription factor activity"/>
    <property type="evidence" value="ECO:0007669"/>
    <property type="project" value="InterPro"/>
</dbReference>
<sequence>MPRCIEAVKDALNESNVGFEKVELGEAQLKRRLDKTQQANLAPLLAKKGFELLEDKTSAIISNIKGLIIEQIHYSHEPLKMNFSTYLSEKIGKDYSTMSKLFSSVESITIEKFITKQKIERVKELIIYDQLSLSQISYQMNYSSVAHLSAQFKKETGLTPTEFKKQKQPQRRSIDNI</sequence>
<dbReference type="AlphaFoldDB" id="A0A239HTZ3"/>
<dbReference type="Gene3D" id="1.10.10.60">
    <property type="entry name" value="Homeodomain-like"/>
    <property type="match status" value="1"/>
</dbReference>
<dbReference type="InterPro" id="IPR018060">
    <property type="entry name" value="HTH_AraC"/>
</dbReference>
<keyword evidence="1" id="KW-0805">Transcription regulation</keyword>
<keyword evidence="2" id="KW-0238">DNA-binding</keyword>
<evidence type="ECO:0000259" key="4">
    <source>
        <dbReference type="PROSITE" id="PS01124"/>
    </source>
</evidence>
<dbReference type="InterPro" id="IPR009057">
    <property type="entry name" value="Homeodomain-like_sf"/>
</dbReference>
<dbReference type="SUPFAM" id="SSF46689">
    <property type="entry name" value="Homeodomain-like"/>
    <property type="match status" value="1"/>
</dbReference>
<proteinExistence type="predicted"/>
<name>A0A239HTZ3_EKHLU</name>
<dbReference type="PROSITE" id="PS00041">
    <property type="entry name" value="HTH_ARAC_FAMILY_1"/>
    <property type="match status" value="1"/>
</dbReference>
<evidence type="ECO:0000313" key="6">
    <source>
        <dbReference type="Proteomes" id="UP000198393"/>
    </source>
</evidence>
<dbReference type="SMART" id="SM00342">
    <property type="entry name" value="HTH_ARAC"/>
    <property type="match status" value="1"/>
</dbReference>
<dbReference type="Proteomes" id="UP000198393">
    <property type="component" value="Unassembled WGS sequence"/>
</dbReference>
<keyword evidence="3" id="KW-0804">Transcription</keyword>
<dbReference type="PANTHER" id="PTHR43280:SF2">
    <property type="entry name" value="HTH-TYPE TRANSCRIPTIONAL REGULATOR EXSA"/>
    <property type="match status" value="1"/>
</dbReference>
<dbReference type="InterPro" id="IPR018062">
    <property type="entry name" value="HTH_AraC-typ_CS"/>
</dbReference>
<organism evidence="5 6">
    <name type="scientific">Ekhidna lutea</name>
    <dbReference type="NCBI Taxonomy" id="447679"/>
    <lineage>
        <taxon>Bacteria</taxon>
        <taxon>Pseudomonadati</taxon>
        <taxon>Bacteroidota</taxon>
        <taxon>Cytophagia</taxon>
        <taxon>Cytophagales</taxon>
        <taxon>Reichenbachiellaceae</taxon>
        <taxon>Ekhidna</taxon>
    </lineage>
</organism>